<dbReference type="Pfam" id="PF12937">
    <property type="entry name" value="F-box-like"/>
    <property type="match status" value="1"/>
</dbReference>
<proteinExistence type="predicted"/>
<dbReference type="PANTHER" id="PTHR38926:SF72">
    <property type="entry name" value="IM:7136021-RELATED"/>
    <property type="match status" value="1"/>
</dbReference>
<reference evidence="2 3" key="2">
    <citation type="journal article" date="2024" name="G3 (Bethesda)">
        <title>The genome of the cryopelagic Antarctic bald notothen, Trematomus borchgrevinki.</title>
        <authorList>
            <person name="Rayamajhi N."/>
            <person name="Rivera-Colon A.G."/>
            <person name="Minhas B.F."/>
            <person name="Cheng C.C."/>
            <person name="Catchen J.M."/>
        </authorList>
    </citation>
    <scope>NUCLEOTIDE SEQUENCE [LARGE SCALE GENOMIC DNA]</scope>
    <source>
        <strain evidence="2">AGRC-2024</strain>
    </source>
</reference>
<dbReference type="PROSITE" id="PS50181">
    <property type="entry name" value="FBOX"/>
    <property type="match status" value="1"/>
</dbReference>
<sequence length="442" mass="49579">MTQPAPQLPAEVWSHVFGYLSAADKFSVRTACKYFKKLVDHGSLWKDWSVVLGYHKGYYNSPFWGTLRRRKVTSVVLRGTRTKDLERLASSLPTLTTVVMDQSSQASLSFLKECTHLKRLAIRGSGTPLLLDGSTVYEPLQLTHLSMCDVKLPTIAGCSLISAVLPFPNLTSLVYHKARLSENTLWQDTLWMVHVPSILTRLPMLKHLSLSVGYTLCTFHNRSRPSPGPPGGDGASVLSSLELIDCTHSFEADAMKRMPGLKRLAVFHRYSHHQMPLGLLATDGGDLKTWLRDLSQLSTLVIVKGPPVKKYVTSIPDTVTSLTLCVAGLSPQDMEAVSVQVPNLLHLHIDPWPSHLRAQAAQIPQLFPKLKSLKLRHEHVSERDFLQLHQLKDLEYLEILDIRPHLSELTRKLQALTNFRLQVTTSPRKRDVLTCPCVCQLN</sequence>
<evidence type="ECO:0000259" key="1">
    <source>
        <dbReference type="PROSITE" id="PS50181"/>
    </source>
</evidence>
<dbReference type="PANTHER" id="PTHR38926">
    <property type="entry name" value="F-BOX DOMAIN CONTAINING PROTEIN, EXPRESSED"/>
    <property type="match status" value="1"/>
</dbReference>
<keyword evidence="3" id="KW-1185">Reference proteome</keyword>
<reference evidence="2 3" key="1">
    <citation type="journal article" date="2022" name="G3 (Bethesda)">
        <title>Evaluating Illumina-, Nanopore-, and PacBio-based genome assembly strategies with the bald notothen, Trematomus borchgrevinki.</title>
        <authorList>
            <person name="Rayamajhi N."/>
            <person name="Cheng C.C."/>
            <person name="Catchen J.M."/>
        </authorList>
    </citation>
    <scope>NUCLEOTIDE SEQUENCE [LARGE SCALE GENOMIC DNA]</scope>
    <source>
        <strain evidence="2">AGRC-2024</strain>
    </source>
</reference>
<dbReference type="InterPro" id="IPR036047">
    <property type="entry name" value="F-box-like_dom_sf"/>
</dbReference>
<dbReference type="InterPro" id="IPR001810">
    <property type="entry name" value="F-box_dom"/>
</dbReference>
<comment type="caution">
    <text evidence="2">The sequence shown here is derived from an EMBL/GenBank/DDBJ whole genome shotgun (WGS) entry which is preliminary data.</text>
</comment>
<dbReference type="EMBL" id="JBIYXZ010002074">
    <property type="protein sequence ID" value="KAL3059007.1"/>
    <property type="molecule type" value="Genomic_DNA"/>
</dbReference>
<evidence type="ECO:0000313" key="2">
    <source>
        <dbReference type="EMBL" id="KAL3059007.1"/>
    </source>
</evidence>
<dbReference type="Proteomes" id="UP001619887">
    <property type="component" value="Unassembled WGS sequence"/>
</dbReference>
<accession>A0ABD2GYI0</accession>
<dbReference type="InterPro" id="IPR032675">
    <property type="entry name" value="LRR_dom_sf"/>
</dbReference>
<dbReference type="SUPFAM" id="SSF81383">
    <property type="entry name" value="F-box domain"/>
    <property type="match status" value="1"/>
</dbReference>
<name>A0ABD2GYI0_PAGBO</name>
<dbReference type="Gene3D" id="3.80.10.10">
    <property type="entry name" value="Ribonuclease Inhibitor"/>
    <property type="match status" value="2"/>
</dbReference>
<gene>
    <name evidence="2" type="ORF">OYC64_011027</name>
</gene>
<protein>
    <recommendedName>
        <fullName evidence="1">F-box domain-containing protein</fullName>
    </recommendedName>
</protein>
<dbReference type="AlphaFoldDB" id="A0ABD2GYI0"/>
<dbReference type="Gene3D" id="1.20.1280.50">
    <property type="match status" value="1"/>
</dbReference>
<organism evidence="2 3">
    <name type="scientific">Pagothenia borchgrevinki</name>
    <name type="common">Bald rockcod</name>
    <name type="synonym">Trematomus borchgrevinki</name>
    <dbReference type="NCBI Taxonomy" id="8213"/>
    <lineage>
        <taxon>Eukaryota</taxon>
        <taxon>Metazoa</taxon>
        <taxon>Chordata</taxon>
        <taxon>Craniata</taxon>
        <taxon>Vertebrata</taxon>
        <taxon>Euteleostomi</taxon>
        <taxon>Actinopterygii</taxon>
        <taxon>Neopterygii</taxon>
        <taxon>Teleostei</taxon>
        <taxon>Neoteleostei</taxon>
        <taxon>Acanthomorphata</taxon>
        <taxon>Eupercaria</taxon>
        <taxon>Perciformes</taxon>
        <taxon>Notothenioidei</taxon>
        <taxon>Nototheniidae</taxon>
        <taxon>Pagothenia</taxon>
    </lineage>
</organism>
<evidence type="ECO:0000313" key="3">
    <source>
        <dbReference type="Proteomes" id="UP001619887"/>
    </source>
</evidence>
<feature type="domain" description="F-box" evidence="1">
    <location>
        <begin position="2"/>
        <end position="48"/>
    </location>
</feature>
<dbReference type="SUPFAM" id="SSF52047">
    <property type="entry name" value="RNI-like"/>
    <property type="match status" value="1"/>
</dbReference>
<dbReference type="SMART" id="SM00256">
    <property type="entry name" value="FBOX"/>
    <property type="match status" value="1"/>
</dbReference>